<dbReference type="InterPro" id="IPR001296">
    <property type="entry name" value="Glyco_trans_1"/>
</dbReference>
<reference evidence="3 4" key="1">
    <citation type="journal article" date="2014" name="Int. J. Syst. Evol. Microbiol.">
        <title>Complete genome sequence of Corynebacterium casei LMG S-19264T (=DSM 44701T), isolated from a smear-ripened cheese.</title>
        <authorList>
            <consortium name="US DOE Joint Genome Institute (JGI-PGF)"/>
            <person name="Walter F."/>
            <person name="Albersmeier A."/>
            <person name="Kalinowski J."/>
            <person name="Ruckert C."/>
        </authorList>
    </citation>
    <scope>NUCLEOTIDE SEQUENCE [LARGE SCALE GENOMIC DNA]</scope>
    <source>
        <strain evidence="3 4">CGMCC 1.15286</strain>
    </source>
</reference>
<dbReference type="Proteomes" id="UP000600247">
    <property type="component" value="Unassembled WGS sequence"/>
</dbReference>
<protein>
    <submittedName>
        <fullName evidence="3">Glycosyltransferase EpsF</fullName>
    </submittedName>
</protein>
<proteinExistence type="predicted"/>
<feature type="domain" description="Glycosyl transferase family 1" evidence="1">
    <location>
        <begin position="190"/>
        <end position="311"/>
    </location>
</feature>
<organism evidence="3 4">
    <name type="scientific">Paenibacillus radicis</name>
    <name type="common">ex Gao et al. 2016</name>
    <dbReference type="NCBI Taxonomy" id="1737354"/>
    <lineage>
        <taxon>Bacteria</taxon>
        <taxon>Bacillati</taxon>
        <taxon>Bacillota</taxon>
        <taxon>Bacilli</taxon>
        <taxon>Bacillales</taxon>
        <taxon>Paenibacillaceae</taxon>
        <taxon>Paenibacillus</taxon>
    </lineage>
</organism>
<dbReference type="PANTHER" id="PTHR45947:SF3">
    <property type="entry name" value="SULFOQUINOVOSYL TRANSFERASE SQD2"/>
    <property type="match status" value="1"/>
</dbReference>
<gene>
    <name evidence="3" type="primary">epsF</name>
    <name evidence="3" type="ORF">GCM10010918_21270</name>
</gene>
<evidence type="ECO:0000259" key="2">
    <source>
        <dbReference type="Pfam" id="PF13439"/>
    </source>
</evidence>
<dbReference type="Gene3D" id="3.40.50.2000">
    <property type="entry name" value="Glycogen Phosphorylase B"/>
    <property type="match status" value="2"/>
</dbReference>
<dbReference type="InterPro" id="IPR028098">
    <property type="entry name" value="Glyco_trans_4-like_N"/>
</dbReference>
<comment type="caution">
    <text evidence="3">The sequence shown here is derived from an EMBL/GenBank/DDBJ whole genome shotgun (WGS) entry which is preliminary data.</text>
</comment>
<dbReference type="AlphaFoldDB" id="A0A917LZ12"/>
<dbReference type="Pfam" id="PF13439">
    <property type="entry name" value="Glyco_transf_4"/>
    <property type="match status" value="1"/>
</dbReference>
<dbReference type="EMBL" id="BMHY01000003">
    <property type="protein sequence ID" value="GGG66526.1"/>
    <property type="molecule type" value="Genomic_DNA"/>
</dbReference>
<dbReference type="CDD" id="cd03812">
    <property type="entry name" value="GT4_CapH-like"/>
    <property type="match status" value="1"/>
</dbReference>
<dbReference type="InterPro" id="IPR050194">
    <property type="entry name" value="Glycosyltransferase_grp1"/>
</dbReference>
<dbReference type="SUPFAM" id="SSF53756">
    <property type="entry name" value="UDP-Glycosyltransferase/glycogen phosphorylase"/>
    <property type="match status" value="1"/>
</dbReference>
<feature type="domain" description="Glycosyltransferase subfamily 4-like N-terminal" evidence="2">
    <location>
        <begin position="18"/>
        <end position="181"/>
    </location>
</feature>
<sequence>MQMTQKIKVLHIVGKMHPGGIETLLMNVYRNIDRERYEFHFAVQSPEPAFYDDEIRALGGTLFVQPPPKNGIGPFRKQLLANMKKHGPYDAVHSHVFGFSGYVLKLAAQLGVPVRISHSHNTNDSKSSSPIRTLYRAYMRSLIRKHATLMLGCSRAACESLFGSSCWKDQRVAVFPNAISLAPYEALPEDRSELRRRFGANSEGPLLGHIGRFSRQKNHTLLLDSFAAYLKKEPQAQLLLVGDGPLRGEMEHKAEELGIDRQVRFLGLRKDIPELLGALDGFVLPSLYEGLGIVLIEAQAAGIPCLVSEEVPREADLGLGMISRLPAGDTPQRWAKGFEELAAGGQAAAASAVGAAAGEWSARAHALSERGYNIQASAARLERVYAG</sequence>
<evidence type="ECO:0000313" key="4">
    <source>
        <dbReference type="Proteomes" id="UP000600247"/>
    </source>
</evidence>
<dbReference type="GO" id="GO:0016757">
    <property type="term" value="F:glycosyltransferase activity"/>
    <property type="evidence" value="ECO:0007669"/>
    <property type="project" value="InterPro"/>
</dbReference>
<evidence type="ECO:0000259" key="1">
    <source>
        <dbReference type="Pfam" id="PF00534"/>
    </source>
</evidence>
<name>A0A917LZ12_9BACL</name>
<dbReference type="PANTHER" id="PTHR45947">
    <property type="entry name" value="SULFOQUINOVOSYL TRANSFERASE SQD2"/>
    <property type="match status" value="1"/>
</dbReference>
<dbReference type="Pfam" id="PF00534">
    <property type="entry name" value="Glycos_transf_1"/>
    <property type="match status" value="1"/>
</dbReference>
<evidence type="ECO:0000313" key="3">
    <source>
        <dbReference type="EMBL" id="GGG66526.1"/>
    </source>
</evidence>
<keyword evidence="4" id="KW-1185">Reference proteome</keyword>
<accession>A0A917LZ12</accession>